<evidence type="ECO:0000313" key="3">
    <source>
        <dbReference type="Proteomes" id="UP001189429"/>
    </source>
</evidence>
<comment type="caution">
    <text evidence="2">The sequence shown here is derived from an EMBL/GenBank/DDBJ whole genome shotgun (WGS) entry which is preliminary data.</text>
</comment>
<protein>
    <submittedName>
        <fullName evidence="2">Uncharacterized protein</fullName>
    </submittedName>
</protein>
<feature type="region of interest" description="Disordered" evidence="1">
    <location>
        <begin position="25"/>
        <end position="76"/>
    </location>
</feature>
<feature type="region of interest" description="Disordered" evidence="1">
    <location>
        <begin position="91"/>
        <end position="110"/>
    </location>
</feature>
<accession>A0ABN9TZ23</accession>
<feature type="compositionally biased region" description="Basic and acidic residues" evidence="1">
    <location>
        <begin position="45"/>
        <end position="66"/>
    </location>
</feature>
<keyword evidence="3" id="KW-1185">Reference proteome</keyword>
<dbReference type="EMBL" id="CAUYUJ010015255">
    <property type="protein sequence ID" value="CAK0851597.1"/>
    <property type="molecule type" value="Genomic_DNA"/>
</dbReference>
<name>A0ABN9TZ23_9DINO</name>
<gene>
    <name evidence="2" type="ORF">PCOR1329_LOCUS43714</name>
</gene>
<sequence>MTLVEEMDDQDALELTEVLRMPRGHAKKFRNQVQRLRDSTGTAAHYREYRPSQDDADVQQEHREEDTAVSLEGPASPLKQHAGRLLGAAPDHAEPEAVSGPAREPASARRENMLAAGTSGLEDVAACTDEQCEGSADANVTEEAGMDCNRLPPEEHAFNGQWLDNTDNCLVNVRGTEVHFQGVGTYLFEAVNDTFACYLLEDEVLEGQIGEGGALYWSDGAGLHSVARVRPEQDTVVPHHAPL</sequence>
<evidence type="ECO:0000313" key="2">
    <source>
        <dbReference type="EMBL" id="CAK0851597.1"/>
    </source>
</evidence>
<dbReference type="Proteomes" id="UP001189429">
    <property type="component" value="Unassembled WGS sequence"/>
</dbReference>
<evidence type="ECO:0000256" key="1">
    <source>
        <dbReference type="SAM" id="MobiDB-lite"/>
    </source>
</evidence>
<proteinExistence type="predicted"/>
<feature type="compositionally biased region" description="Polar residues" evidence="1">
    <location>
        <begin position="31"/>
        <end position="42"/>
    </location>
</feature>
<reference evidence="2" key="1">
    <citation type="submission" date="2023-10" db="EMBL/GenBank/DDBJ databases">
        <authorList>
            <person name="Chen Y."/>
            <person name="Shah S."/>
            <person name="Dougan E. K."/>
            <person name="Thang M."/>
            <person name="Chan C."/>
        </authorList>
    </citation>
    <scope>NUCLEOTIDE SEQUENCE [LARGE SCALE GENOMIC DNA]</scope>
</reference>
<organism evidence="2 3">
    <name type="scientific">Prorocentrum cordatum</name>
    <dbReference type="NCBI Taxonomy" id="2364126"/>
    <lineage>
        <taxon>Eukaryota</taxon>
        <taxon>Sar</taxon>
        <taxon>Alveolata</taxon>
        <taxon>Dinophyceae</taxon>
        <taxon>Prorocentrales</taxon>
        <taxon>Prorocentraceae</taxon>
        <taxon>Prorocentrum</taxon>
    </lineage>
</organism>